<organism evidence="2 3">
    <name type="scientific">Alloprevotella tannerae ATCC 51259</name>
    <dbReference type="NCBI Taxonomy" id="626522"/>
    <lineage>
        <taxon>Bacteria</taxon>
        <taxon>Pseudomonadati</taxon>
        <taxon>Bacteroidota</taxon>
        <taxon>Bacteroidia</taxon>
        <taxon>Bacteroidales</taxon>
        <taxon>Prevotellaceae</taxon>
        <taxon>Alloprevotella</taxon>
    </lineage>
</organism>
<name>C9LHP3_9BACT</name>
<protein>
    <recommendedName>
        <fullName evidence="1">Arm DNA-binding domain-containing protein</fullName>
    </recommendedName>
</protein>
<evidence type="ECO:0000259" key="1">
    <source>
        <dbReference type="Pfam" id="PF17293"/>
    </source>
</evidence>
<dbReference type="EMBL" id="ACIJ02000021">
    <property type="protein sequence ID" value="EEX71397.1"/>
    <property type="molecule type" value="Genomic_DNA"/>
</dbReference>
<dbReference type="HOGENOM" id="CLU_3203691_0_0_10"/>
<evidence type="ECO:0000313" key="2">
    <source>
        <dbReference type="EMBL" id="EEX71397.1"/>
    </source>
</evidence>
<evidence type="ECO:0000313" key="3">
    <source>
        <dbReference type="Proteomes" id="UP000003460"/>
    </source>
</evidence>
<reference evidence="2" key="1">
    <citation type="submission" date="2009-09" db="EMBL/GenBank/DDBJ databases">
        <authorList>
            <person name="Weinstock G."/>
            <person name="Sodergren E."/>
            <person name="Clifton S."/>
            <person name="Fulton L."/>
            <person name="Fulton B."/>
            <person name="Courtney L."/>
            <person name="Fronick C."/>
            <person name="Harrison M."/>
            <person name="Strong C."/>
            <person name="Farmer C."/>
            <person name="Delahaunty K."/>
            <person name="Markovic C."/>
            <person name="Hall O."/>
            <person name="Minx P."/>
            <person name="Tomlinson C."/>
            <person name="Mitreva M."/>
            <person name="Nelson J."/>
            <person name="Hou S."/>
            <person name="Wollam A."/>
            <person name="Pepin K.H."/>
            <person name="Johnson M."/>
            <person name="Bhonagiri V."/>
            <person name="Nash W.E."/>
            <person name="Warren W."/>
            <person name="Chinwalla A."/>
            <person name="Mardis E.R."/>
            <person name="Wilson R.K."/>
        </authorList>
    </citation>
    <scope>NUCLEOTIDE SEQUENCE [LARGE SCALE GENOMIC DNA]</scope>
    <source>
        <strain evidence="2">ATCC 51259</strain>
    </source>
</reference>
<proteinExistence type="predicted"/>
<gene>
    <name evidence="2" type="ORF">GCWU000325_01709</name>
</gene>
<dbReference type="STRING" id="626522.GCWU000325_01709"/>
<comment type="caution">
    <text evidence="2">The sequence shown here is derived from an EMBL/GenBank/DDBJ whole genome shotgun (WGS) entry which is preliminary data.</text>
</comment>
<accession>C9LHP3</accession>
<dbReference type="InterPro" id="IPR035386">
    <property type="entry name" value="Arm-DNA-bind_5"/>
</dbReference>
<dbReference type="eggNOG" id="COG4974">
    <property type="taxonomic scope" value="Bacteria"/>
</dbReference>
<sequence>MGNSKEPVRLRQRKTPSGLISLYLDVYVDGRRSYEYLKMYLVPGK</sequence>
<feature type="domain" description="Arm DNA-binding" evidence="1">
    <location>
        <begin position="8"/>
        <end position="43"/>
    </location>
</feature>
<dbReference type="OrthoDB" id="9806835at2"/>
<dbReference type="Pfam" id="PF17293">
    <property type="entry name" value="Arm-DNA-bind_5"/>
    <property type="match status" value="1"/>
</dbReference>
<dbReference type="AlphaFoldDB" id="C9LHP3"/>
<dbReference type="Proteomes" id="UP000003460">
    <property type="component" value="Unassembled WGS sequence"/>
</dbReference>
<keyword evidence="3" id="KW-1185">Reference proteome</keyword>